<dbReference type="Proteomes" id="UP000199687">
    <property type="component" value="Unassembled WGS sequence"/>
</dbReference>
<reference evidence="1 2" key="1">
    <citation type="submission" date="2016-10" db="EMBL/GenBank/DDBJ databases">
        <authorList>
            <person name="de Groot N.N."/>
        </authorList>
    </citation>
    <scope>NUCLEOTIDE SEQUENCE [LARGE SCALE GENOMIC DNA]</scope>
    <source>
        <strain evidence="1 2">CGMCC 1.7727</strain>
    </source>
</reference>
<evidence type="ECO:0000313" key="1">
    <source>
        <dbReference type="EMBL" id="SER48350.1"/>
    </source>
</evidence>
<evidence type="ECO:0000313" key="2">
    <source>
        <dbReference type="Proteomes" id="UP000199687"/>
    </source>
</evidence>
<dbReference type="AlphaFoldDB" id="A0A1H9PJT5"/>
<dbReference type="EMBL" id="FOGL01000005">
    <property type="protein sequence ID" value="SER48350.1"/>
    <property type="molecule type" value="Genomic_DNA"/>
</dbReference>
<dbReference type="STRING" id="531814.SAMN04487944_10532"/>
<sequence length="46" mass="5604">MKGTVEEVEKKLYFPSWIRLGKCVLKMNENTYNENYTYVKEMFKYG</sequence>
<protein>
    <submittedName>
        <fullName evidence="1">Uncharacterized protein</fullName>
    </submittedName>
</protein>
<gene>
    <name evidence="1" type="ORF">SAMN04487944_10532</name>
</gene>
<name>A0A1H9PJT5_9BACI</name>
<accession>A0A1H9PJT5</accession>
<organism evidence="1 2">
    <name type="scientific">Gracilibacillus ureilyticus</name>
    <dbReference type="NCBI Taxonomy" id="531814"/>
    <lineage>
        <taxon>Bacteria</taxon>
        <taxon>Bacillati</taxon>
        <taxon>Bacillota</taxon>
        <taxon>Bacilli</taxon>
        <taxon>Bacillales</taxon>
        <taxon>Bacillaceae</taxon>
        <taxon>Gracilibacillus</taxon>
    </lineage>
</organism>
<proteinExistence type="predicted"/>
<keyword evidence="2" id="KW-1185">Reference proteome</keyword>